<evidence type="ECO:0000256" key="4">
    <source>
        <dbReference type="ARBA" id="ARBA00022741"/>
    </source>
</evidence>
<comment type="similarity">
    <text evidence="2 9">Belongs to the RecN family.</text>
</comment>
<evidence type="ECO:0000313" key="12">
    <source>
        <dbReference type="Proteomes" id="UP000182624"/>
    </source>
</evidence>
<dbReference type="CDD" id="cd03241">
    <property type="entry name" value="ABC_RecN"/>
    <property type="match status" value="2"/>
</dbReference>
<dbReference type="GO" id="GO:0005524">
    <property type="term" value="F:ATP binding"/>
    <property type="evidence" value="ECO:0007669"/>
    <property type="project" value="UniProtKB-KW"/>
</dbReference>
<evidence type="ECO:0000313" key="11">
    <source>
        <dbReference type="EMBL" id="SFP84071.1"/>
    </source>
</evidence>
<dbReference type="InterPro" id="IPR003395">
    <property type="entry name" value="RecF/RecN/SMC_N"/>
</dbReference>
<evidence type="ECO:0000256" key="2">
    <source>
        <dbReference type="ARBA" id="ARBA00009441"/>
    </source>
</evidence>
<comment type="function">
    <text evidence="1 9">May be involved in recombinational repair of damaged DNA.</text>
</comment>
<dbReference type="GO" id="GO:0043590">
    <property type="term" value="C:bacterial nucleoid"/>
    <property type="evidence" value="ECO:0007669"/>
    <property type="project" value="TreeGrafter"/>
</dbReference>
<keyword evidence="6" id="KW-0067">ATP-binding</keyword>
<dbReference type="AlphaFoldDB" id="A0A1I5TMH0"/>
<evidence type="ECO:0000256" key="1">
    <source>
        <dbReference type="ARBA" id="ARBA00003618"/>
    </source>
</evidence>
<dbReference type="NCBIfam" id="TIGR00634">
    <property type="entry name" value="recN"/>
    <property type="match status" value="1"/>
</dbReference>
<dbReference type="PIRSF" id="PIRSF003128">
    <property type="entry name" value="RecN"/>
    <property type="match status" value="1"/>
</dbReference>
<dbReference type="Gene3D" id="6.10.140.1090">
    <property type="match status" value="1"/>
</dbReference>
<keyword evidence="12" id="KW-1185">Reference proteome</keyword>
<accession>A0A1I5TMH0</accession>
<dbReference type="InterPro" id="IPR027417">
    <property type="entry name" value="P-loop_NTPase"/>
</dbReference>
<evidence type="ECO:0000256" key="7">
    <source>
        <dbReference type="ARBA" id="ARBA00023204"/>
    </source>
</evidence>
<name>A0A1I5TMH0_9FIRM</name>
<dbReference type="GO" id="GO:0006310">
    <property type="term" value="P:DNA recombination"/>
    <property type="evidence" value="ECO:0007669"/>
    <property type="project" value="InterPro"/>
</dbReference>
<dbReference type="Proteomes" id="UP000182624">
    <property type="component" value="Unassembled WGS sequence"/>
</dbReference>
<keyword evidence="7 9" id="KW-0234">DNA repair</keyword>
<feature type="domain" description="RecF/RecN/SMC N-terminal" evidence="10">
    <location>
        <begin position="4"/>
        <end position="508"/>
    </location>
</feature>
<dbReference type="PANTHER" id="PTHR11059">
    <property type="entry name" value="DNA REPAIR PROTEIN RECN"/>
    <property type="match status" value="1"/>
</dbReference>
<dbReference type="GO" id="GO:0006281">
    <property type="term" value="P:DNA repair"/>
    <property type="evidence" value="ECO:0007669"/>
    <property type="project" value="UniProtKB-KW"/>
</dbReference>
<evidence type="ECO:0000256" key="3">
    <source>
        <dbReference type="ARBA" id="ARBA00021315"/>
    </source>
</evidence>
<evidence type="ECO:0000256" key="9">
    <source>
        <dbReference type="PIRNR" id="PIRNR003128"/>
    </source>
</evidence>
<dbReference type="FunFam" id="3.40.50.300:FF:000356">
    <property type="entry name" value="DNA repair protein RecN"/>
    <property type="match status" value="1"/>
</dbReference>
<evidence type="ECO:0000256" key="5">
    <source>
        <dbReference type="ARBA" id="ARBA00022763"/>
    </source>
</evidence>
<dbReference type="Gene3D" id="3.40.50.300">
    <property type="entry name" value="P-loop containing nucleotide triphosphate hydrolases"/>
    <property type="match status" value="2"/>
</dbReference>
<dbReference type="PANTHER" id="PTHR11059:SF0">
    <property type="entry name" value="DNA REPAIR PROTEIN RECN"/>
    <property type="match status" value="1"/>
</dbReference>
<reference evidence="12" key="1">
    <citation type="submission" date="2016-10" db="EMBL/GenBank/DDBJ databases">
        <authorList>
            <person name="Varghese N."/>
            <person name="Submissions S."/>
        </authorList>
    </citation>
    <scope>NUCLEOTIDE SEQUENCE [LARGE SCALE GENOMIC DNA]</scope>
    <source>
        <strain evidence="12">P18</strain>
    </source>
</reference>
<dbReference type="RefSeq" id="WP_074886720.1">
    <property type="nucleotide sequence ID" value="NZ_FOXO01000009.1"/>
</dbReference>
<sequence>MLYSLHVKNLALIKEQEIEFSKGLNILTGETGAGKSVILGSVNLALGAKADGSLIRTGEEYALVELVFGVENELQKKLLLDMDIPVEEDGNVVIQRKIMQGRSISKVCGETVTTRQLKDIASVLINIHGQNDHQELLHKKKHMEILDDYCLDKLKPLFEKLSTEYSKLKELEKSLESTNIDEAARLREQELLEFETGEISDAEIVVGEDEKLETKYHKMVNSRKISEAACVVSSMTGSGDGDENASDMIGRAVRELSSVVSYDKDLEDLLSQLSDVENLLTDFNHALSGYLDDLEFDDEDFRTTEERLNTLNHLKDKYGGTLEKVLEYYNEKMSRLETLSDLDANRNKMIADIAAQKEKVLSLCKKISDIRKKQALVLQESLKDALIDLNFIDVKLEIRITSDEDKISARGYDDAQFMISTNPGESLRAMDQIASGGELSRIMLALKTVVADKDDISTLIFDEIDAGISGKTAWKVSKKLGELSKEHQIICITHLPQIAAMADTHFMIEKGLEDGRTVTNIYRLKEDDGTKELARLLGGDEVTAASLQNAREMRQLAEETKRGK</sequence>
<evidence type="ECO:0000256" key="6">
    <source>
        <dbReference type="ARBA" id="ARBA00022840"/>
    </source>
</evidence>
<dbReference type="InterPro" id="IPR004604">
    <property type="entry name" value="DNA_recomb/repair_RecN"/>
</dbReference>
<evidence type="ECO:0000259" key="10">
    <source>
        <dbReference type="Pfam" id="PF02463"/>
    </source>
</evidence>
<dbReference type="GO" id="GO:0009432">
    <property type="term" value="P:SOS response"/>
    <property type="evidence" value="ECO:0007669"/>
    <property type="project" value="TreeGrafter"/>
</dbReference>
<gene>
    <name evidence="11" type="ORF">SAMN04487928_109104</name>
</gene>
<dbReference type="Pfam" id="PF02463">
    <property type="entry name" value="SMC_N"/>
    <property type="match status" value="1"/>
</dbReference>
<dbReference type="OrthoDB" id="9806954at2"/>
<dbReference type="EMBL" id="FOXO01000009">
    <property type="protein sequence ID" value="SFP84071.1"/>
    <property type="molecule type" value="Genomic_DNA"/>
</dbReference>
<organism evidence="11 12">
    <name type="scientific">Butyrivibrio proteoclasticus</name>
    <dbReference type="NCBI Taxonomy" id="43305"/>
    <lineage>
        <taxon>Bacteria</taxon>
        <taxon>Bacillati</taxon>
        <taxon>Bacillota</taxon>
        <taxon>Clostridia</taxon>
        <taxon>Lachnospirales</taxon>
        <taxon>Lachnospiraceae</taxon>
        <taxon>Butyrivibrio</taxon>
    </lineage>
</organism>
<keyword evidence="5 9" id="KW-0227">DNA damage</keyword>
<proteinExistence type="inferred from homology"/>
<protein>
    <recommendedName>
        <fullName evidence="3 9">DNA repair protein RecN</fullName>
    </recommendedName>
    <alternativeName>
        <fullName evidence="8 9">Recombination protein N</fullName>
    </alternativeName>
</protein>
<evidence type="ECO:0000256" key="8">
    <source>
        <dbReference type="ARBA" id="ARBA00033408"/>
    </source>
</evidence>
<dbReference type="SUPFAM" id="SSF52540">
    <property type="entry name" value="P-loop containing nucleoside triphosphate hydrolases"/>
    <property type="match status" value="1"/>
</dbReference>
<keyword evidence="4" id="KW-0547">Nucleotide-binding</keyword>